<dbReference type="EMBL" id="OZ034814">
    <property type="protein sequence ID" value="CAL1358601.1"/>
    <property type="molecule type" value="Genomic_DNA"/>
</dbReference>
<evidence type="ECO:0000313" key="2">
    <source>
        <dbReference type="EMBL" id="CAL1358601.1"/>
    </source>
</evidence>
<organism evidence="2 3">
    <name type="scientific">Linum trigynum</name>
    <dbReference type="NCBI Taxonomy" id="586398"/>
    <lineage>
        <taxon>Eukaryota</taxon>
        <taxon>Viridiplantae</taxon>
        <taxon>Streptophyta</taxon>
        <taxon>Embryophyta</taxon>
        <taxon>Tracheophyta</taxon>
        <taxon>Spermatophyta</taxon>
        <taxon>Magnoliopsida</taxon>
        <taxon>eudicotyledons</taxon>
        <taxon>Gunneridae</taxon>
        <taxon>Pentapetalae</taxon>
        <taxon>rosids</taxon>
        <taxon>fabids</taxon>
        <taxon>Malpighiales</taxon>
        <taxon>Linaceae</taxon>
        <taxon>Linum</taxon>
    </lineage>
</organism>
<feature type="compositionally biased region" description="Polar residues" evidence="1">
    <location>
        <begin position="10"/>
        <end position="22"/>
    </location>
</feature>
<accession>A0AAV2CR16</accession>
<feature type="compositionally biased region" description="Basic residues" evidence="1">
    <location>
        <begin position="124"/>
        <end position="135"/>
    </location>
</feature>
<dbReference type="AlphaFoldDB" id="A0AAV2CR16"/>
<gene>
    <name evidence="2" type="ORF">LTRI10_LOCUS6147</name>
</gene>
<evidence type="ECO:0000256" key="1">
    <source>
        <dbReference type="SAM" id="MobiDB-lite"/>
    </source>
</evidence>
<sequence>MFEKRLSRPANITPTTHPSNSHLLLPPKIHYHQKLKQPQQGEEEGEASSQLEILRSHVLWITSSSSSSPYRPFGRRGITTIRRSYKDANKKVRNSRNPNYSRKLSLVHIRDIREGEEEEEGKGKGKGKGGKKHMR</sequence>
<reference evidence="2 3" key="1">
    <citation type="submission" date="2024-04" db="EMBL/GenBank/DDBJ databases">
        <authorList>
            <person name="Fracassetti M."/>
        </authorList>
    </citation>
    <scope>NUCLEOTIDE SEQUENCE [LARGE SCALE GENOMIC DNA]</scope>
</reference>
<evidence type="ECO:0000313" key="3">
    <source>
        <dbReference type="Proteomes" id="UP001497516"/>
    </source>
</evidence>
<protein>
    <submittedName>
        <fullName evidence="2">Uncharacterized protein</fullName>
    </submittedName>
</protein>
<dbReference type="Proteomes" id="UP001497516">
    <property type="component" value="Chromosome 10"/>
</dbReference>
<name>A0AAV2CR16_9ROSI</name>
<feature type="region of interest" description="Disordered" evidence="1">
    <location>
        <begin position="86"/>
        <end position="135"/>
    </location>
</feature>
<proteinExistence type="predicted"/>
<keyword evidence="3" id="KW-1185">Reference proteome</keyword>
<feature type="region of interest" description="Disordered" evidence="1">
    <location>
        <begin position="1"/>
        <end position="29"/>
    </location>
</feature>